<evidence type="ECO:0000313" key="2">
    <source>
        <dbReference type="Proteomes" id="UP000011939"/>
    </source>
</evidence>
<name>M5IPT5_9BACT</name>
<dbReference type="AlphaFoldDB" id="M5IPT5"/>
<accession>M5IPT5</accession>
<reference evidence="1 2" key="1">
    <citation type="journal article" date="2013" name="Genome Announc.">
        <title>Genome Sequence of Campylobacter showae UNSWCD, Isolated from a Patient with Crohn's Disease.</title>
        <authorList>
            <person name="Tay A.P."/>
            <person name="Kaakoush N.O."/>
            <person name="Deshpande N.P."/>
            <person name="Chen Z."/>
            <person name="Mitchell H."/>
            <person name="Wilkins M.R."/>
        </authorList>
    </citation>
    <scope>NUCLEOTIDE SEQUENCE [LARGE SCALE GENOMIC DNA]</scope>
    <source>
        <strain evidence="1 2">CSUNSWCD</strain>
    </source>
</reference>
<dbReference type="RefSeq" id="WP_009495150.1">
    <property type="nucleotide sequence ID" value="NZ_AMZQ01000009.1"/>
</dbReference>
<proteinExistence type="predicted"/>
<sequence length="42" mass="4894">MKFFVEALIFALFVGALYYFWSIPYSSEVDKQYTIGYKDGGK</sequence>
<comment type="caution">
    <text evidence="1">The sequence shown here is derived from an EMBL/GenBank/DDBJ whole genome shotgun (WGS) entry which is preliminary data.</text>
</comment>
<dbReference type="PATRIC" id="fig|1244083.3.peg.1584"/>
<dbReference type="EMBL" id="AMZQ01000009">
    <property type="protein sequence ID" value="EKU10841.1"/>
    <property type="molecule type" value="Genomic_DNA"/>
</dbReference>
<dbReference type="Proteomes" id="UP000011939">
    <property type="component" value="Unassembled WGS sequence"/>
</dbReference>
<organism evidence="1 2">
    <name type="scientific">Campylobacter showae CSUNSWCD</name>
    <dbReference type="NCBI Taxonomy" id="1244083"/>
    <lineage>
        <taxon>Bacteria</taxon>
        <taxon>Pseudomonadati</taxon>
        <taxon>Campylobacterota</taxon>
        <taxon>Epsilonproteobacteria</taxon>
        <taxon>Campylobacterales</taxon>
        <taxon>Campylobacteraceae</taxon>
        <taxon>Campylobacter</taxon>
    </lineage>
</organism>
<gene>
    <name evidence="1" type="ORF">CSUNSWCD_2337</name>
</gene>
<evidence type="ECO:0000313" key="1">
    <source>
        <dbReference type="EMBL" id="EKU10841.1"/>
    </source>
</evidence>
<protein>
    <submittedName>
        <fullName evidence="1">Uncharacterized protein</fullName>
    </submittedName>
</protein>
<dbReference type="STRING" id="1244083.CSUNSWCD_2337"/>